<dbReference type="AlphaFoldDB" id="A0A0A2A9X2"/>
<dbReference type="STRING" id="74545.EU96_1036"/>
<proteinExistence type="predicted"/>
<dbReference type="EMBL" id="JNAM01000010">
    <property type="protein sequence ID" value="KGF97324.1"/>
    <property type="molecule type" value="Genomic_DNA"/>
</dbReference>
<evidence type="ECO:0000313" key="1">
    <source>
        <dbReference type="EMBL" id="KGF97324.1"/>
    </source>
</evidence>
<organism evidence="1 2">
    <name type="scientific">Prochlorococcus marinus str. MIT 9302</name>
    <dbReference type="NCBI Taxonomy" id="74545"/>
    <lineage>
        <taxon>Bacteria</taxon>
        <taxon>Bacillati</taxon>
        <taxon>Cyanobacteriota</taxon>
        <taxon>Cyanophyceae</taxon>
        <taxon>Synechococcales</taxon>
        <taxon>Prochlorococcaceae</taxon>
        <taxon>Prochlorococcus</taxon>
    </lineage>
</organism>
<sequence length="355" mass="41561">MIFKLLIVFVLSSIPLPIKTETKIPISQTCDEKKYNQNYKYYEMQEAHDFGRKIQNLLAKKDLKGIYKIVLIDELKNGPRKAYLRSKSFDQIFPKEWVSKITTSKIPCNSLGWRGFQLADGLIWYDLTPSGKWSIQSINGVNQENFEDNNIVGWRTKKGIISPTCLPTFGHFENTKINFYSEKFKIKDKIKFKTSPGKYIGKTIPINYQIEHPTHIKGRNNYVYSLTTNLNDCFKWSLQNGFGKKKSEKYELVAFNNFIYLKNRYEKNKKYDHFKPHYKILKKIDLKTCNKLAKQLTNKCKEAYLISIGYQSGGTIGWLGGYYIFGLIEEKNNEYIVPLKFFNLKNLALNFLEKN</sequence>
<dbReference type="OrthoDB" id="7433394at2"/>
<dbReference type="RefSeq" id="WP_032526696.1">
    <property type="nucleotide sequence ID" value="NZ_CP138951.1"/>
</dbReference>
<evidence type="ECO:0000313" key="2">
    <source>
        <dbReference type="Proteomes" id="UP000030445"/>
    </source>
</evidence>
<dbReference type="Proteomes" id="UP000030445">
    <property type="component" value="Unassembled WGS sequence"/>
</dbReference>
<name>A0A0A2A9X2_PROMR</name>
<reference evidence="2" key="1">
    <citation type="journal article" date="2014" name="Sci. Data">
        <title>Genomes of diverse isolates of the marine cyanobacterium Prochlorococcus.</title>
        <authorList>
            <person name="Biller S."/>
            <person name="Berube P."/>
            <person name="Thompson J."/>
            <person name="Kelly L."/>
            <person name="Roggensack S."/>
            <person name="Awad L."/>
            <person name="Roache-Johnson K."/>
            <person name="Ding H."/>
            <person name="Giovannoni S.J."/>
            <person name="Moore L.R."/>
            <person name="Chisholm S.W."/>
        </authorList>
    </citation>
    <scope>NUCLEOTIDE SEQUENCE [LARGE SCALE GENOMIC DNA]</scope>
    <source>
        <strain evidence="2">MIT 9302</strain>
    </source>
</reference>
<comment type="caution">
    <text evidence="1">The sequence shown here is derived from an EMBL/GenBank/DDBJ whole genome shotgun (WGS) entry which is preliminary data.</text>
</comment>
<protein>
    <submittedName>
        <fullName evidence="1">Uncharacterized protein</fullName>
    </submittedName>
</protein>
<gene>
    <name evidence="1" type="ORF">EU96_1036</name>
</gene>
<accession>A0A0A2A9X2</accession>